<sequence length="312" mass="34193">MKTALVTGAAGFIGSHLSERLIADGWRVRGVDCFTDYYDTTLKERNVRGLASESRFSLDRLDLRTADLGALVSGVDVIWHLAAQAGVRASWGAEFETYTTINIQATQKLLEAALETNPTRFVYASSSSVYGEAPEFPAAEDSPTNPISPYGVTKLAGEHLARLYEKSYGLPTVSLRYFTVYGPRQRPDMGFHRFYRAIYGGEPVTVYGDGRQTRDFTFIADVTEANYLAGMQGRPGAVYNVNGGSRASVLEVLDIMESVSGREVIREFLPKQKGDPLHTGGDPAKAREELGFVPKVPLSEGLAAMNGWMKEL</sequence>
<protein>
    <submittedName>
        <fullName evidence="3">GDP-mannose 4,6-dehydratase</fullName>
        <ecNumber evidence="3">4.2.1.47</ecNumber>
    </submittedName>
</protein>
<comment type="caution">
    <text evidence="3">The sequence shown here is derived from an EMBL/GenBank/DDBJ whole genome shotgun (WGS) entry which is preliminary data.</text>
</comment>
<organism evidence="3 4">
    <name type="scientific">Eiseniibacteriota bacterium</name>
    <dbReference type="NCBI Taxonomy" id="2212470"/>
    <lineage>
        <taxon>Bacteria</taxon>
        <taxon>Candidatus Eiseniibacteriota</taxon>
    </lineage>
</organism>
<feature type="non-terminal residue" evidence="3">
    <location>
        <position position="312"/>
    </location>
</feature>
<reference evidence="3" key="2">
    <citation type="journal article" date="2021" name="Microbiome">
        <title>Successional dynamics and alternative stable states in a saline activated sludge microbial community over 9 years.</title>
        <authorList>
            <person name="Wang Y."/>
            <person name="Ye J."/>
            <person name="Ju F."/>
            <person name="Liu L."/>
            <person name="Boyd J.A."/>
            <person name="Deng Y."/>
            <person name="Parks D.H."/>
            <person name="Jiang X."/>
            <person name="Yin X."/>
            <person name="Woodcroft B.J."/>
            <person name="Tyson G.W."/>
            <person name="Hugenholtz P."/>
            <person name="Polz M.F."/>
            <person name="Zhang T."/>
        </authorList>
    </citation>
    <scope>NUCLEOTIDE SEQUENCE</scope>
    <source>
        <strain evidence="3">HKST-UBA02</strain>
    </source>
</reference>
<accession>A0A956SFK2</accession>
<dbReference type="PANTHER" id="PTHR43000">
    <property type="entry name" value="DTDP-D-GLUCOSE 4,6-DEHYDRATASE-RELATED"/>
    <property type="match status" value="1"/>
</dbReference>
<dbReference type="PRINTS" id="PR01713">
    <property type="entry name" value="NUCEPIMERASE"/>
</dbReference>
<dbReference type="EC" id="4.2.1.47" evidence="3"/>
<dbReference type="InterPro" id="IPR001509">
    <property type="entry name" value="Epimerase_deHydtase"/>
</dbReference>
<dbReference type="Proteomes" id="UP000739538">
    <property type="component" value="Unassembled WGS sequence"/>
</dbReference>
<proteinExistence type="inferred from homology"/>
<evidence type="ECO:0000259" key="2">
    <source>
        <dbReference type="Pfam" id="PF01370"/>
    </source>
</evidence>
<gene>
    <name evidence="3" type="ORF">KDA27_21375</name>
</gene>
<dbReference type="SUPFAM" id="SSF51735">
    <property type="entry name" value="NAD(P)-binding Rossmann-fold domains"/>
    <property type="match status" value="1"/>
</dbReference>
<evidence type="ECO:0000313" key="4">
    <source>
        <dbReference type="Proteomes" id="UP000739538"/>
    </source>
</evidence>
<dbReference type="InterPro" id="IPR036291">
    <property type="entry name" value="NAD(P)-bd_dom_sf"/>
</dbReference>
<evidence type="ECO:0000313" key="3">
    <source>
        <dbReference type="EMBL" id="MCA9758361.1"/>
    </source>
</evidence>
<keyword evidence="3" id="KW-0456">Lyase</keyword>
<dbReference type="Pfam" id="PF01370">
    <property type="entry name" value="Epimerase"/>
    <property type="match status" value="1"/>
</dbReference>
<dbReference type="GO" id="GO:0008446">
    <property type="term" value="F:GDP-mannose 4,6-dehydratase activity"/>
    <property type="evidence" value="ECO:0007669"/>
    <property type="project" value="UniProtKB-EC"/>
</dbReference>
<evidence type="ECO:0000256" key="1">
    <source>
        <dbReference type="ARBA" id="ARBA00007637"/>
    </source>
</evidence>
<name>A0A956SFK2_UNCEI</name>
<dbReference type="EMBL" id="JAGQHS010000165">
    <property type="protein sequence ID" value="MCA9758361.1"/>
    <property type="molecule type" value="Genomic_DNA"/>
</dbReference>
<feature type="domain" description="NAD-dependent epimerase/dehydratase" evidence="2">
    <location>
        <begin position="4"/>
        <end position="241"/>
    </location>
</feature>
<comment type="similarity">
    <text evidence="1">Belongs to the NAD(P)-dependent epimerase/dehydratase family.</text>
</comment>
<reference evidence="3" key="1">
    <citation type="submission" date="2020-04" db="EMBL/GenBank/DDBJ databases">
        <authorList>
            <person name="Zhang T."/>
        </authorList>
    </citation>
    <scope>NUCLEOTIDE SEQUENCE</scope>
    <source>
        <strain evidence="3">HKST-UBA02</strain>
    </source>
</reference>
<dbReference type="Gene3D" id="3.40.50.720">
    <property type="entry name" value="NAD(P)-binding Rossmann-like Domain"/>
    <property type="match status" value="1"/>
</dbReference>
<dbReference type="AlphaFoldDB" id="A0A956SFK2"/>